<feature type="domain" description="HAMP" evidence="14">
    <location>
        <begin position="334"/>
        <end position="386"/>
    </location>
</feature>
<keyword evidence="6" id="KW-0808">Transferase</keyword>
<dbReference type="SUPFAM" id="SSF158472">
    <property type="entry name" value="HAMP domain-like"/>
    <property type="match status" value="1"/>
</dbReference>
<comment type="subcellular location">
    <subcellularLocation>
        <location evidence="2">Cell membrane</location>
        <topology evidence="2">Multi-pass membrane protein</topology>
    </subcellularLocation>
</comment>
<name>A0A498CR53_9FIRM</name>
<dbReference type="InterPro" id="IPR005467">
    <property type="entry name" value="His_kinase_dom"/>
</dbReference>
<evidence type="ECO:0000256" key="1">
    <source>
        <dbReference type="ARBA" id="ARBA00000085"/>
    </source>
</evidence>
<evidence type="ECO:0000256" key="6">
    <source>
        <dbReference type="ARBA" id="ARBA00022679"/>
    </source>
</evidence>
<evidence type="ECO:0000256" key="10">
    <source>
        <dbReference type="ARBA" id="ARBA00023012"/>
    </source>
</evidence>
<evidence type="ECO:0000256" key="12">
    <source>
        <dbReference type="SAM" id="Phobius"/>
    </source>
</evidence>
<keyword evidence="5" id="KW-0597">Phosphoprotein</keyword>
<dbReference type="RefSeq" id="WP_121586820.1">
    <property type="nucleotide sequence ID" value="NZ_RCHT01000010.1"/>
</dbReference>
<feature type="domain" description="Histidine kinase" evidence="13">
    <location>
        <begin position="497"/>
        <end position="598"/>
    </location>
</feature>
<feature type="transmembrane region" description="Helical" evidence="12">
    <location>
        <begin position="21"/>
        <end position="43"/>
    </location>
</feature>
<keyword evidence="11 12" id="KW-0472">Membrane</keyword>
<comment type="catalytic activity">
    <reaction evidence="1">
        <text>ATP + protein L-histidine = ADP + protein N-phospho-L-histidine.</text>
        <dbReference type="EC" id="2.7.13.3"/>
    </reaction>
</comment>
<evidence type="ECO:0000259" key="13">
    <source>
        <dbReference type="PROSITE" id="PS50109"/>
    </source>
</evidence>
<dbReference type="Pfam" id="PF02518">
    <property type="entry name" value="HATPase_c"/>
    <property type="match status" value="1"/>
</dbReference>
<keyword evidence="16" id="KW-1185">Reference proteome</keyword>
<keyword evidence="8 15" id="KW-0418">Kinase</keyword>
<sequence>MRKVWKKLRKALNPYSVRGTMILSFMLLISIIVLLVSLVSYYYTMNDIESISINYTVRLLGEINASIDSYIDNMKSMAKVVVENKDVRDVMAFYNRHHDKRLSYIEEKELERLRANAAAHMNIVANTRSDITNIAVISKYKDVVLSDVEKEVNENSEFNVTDWYLKPMSYKDEIVVSPSHVQNLVSGEYKWVISISKSVLDPETGEVTGVMVIDLNYRSIEAICENAQLGKNGYIYLIDRHKNIIYHPQQQLLYSGIKSELVEEILKMRDTYLRDDVNNRIYTRNYSELTGWSAVGVVNVDELIKDKSSIIDFYFRLAGISILFAMTFAVLISTTITNPIKMLENTMHEVEVGNFDVRSEIELNNEIGHLSKTFNVMISRIKDLMEKTVRDEEEKRRSEIRALQAQINPHFLYNTLDTIIWMSAGGKNDEVVEVTSALARLFRTSISKGENLVTLLNEVENIKSYLTIQKMRYEDKLSWRVDVPPELLGLMTPKLILQPIVENAVYHGIKMSQAGGEIAISARTAGDRLTITIADSGVGMTAEQLEQLFVPRPDTDRGIGVINVNNRIRLCFGEEYGLHYFSAPGEGTRVEIWLPVIEGGDEDDV</sequence>
<dbReference type="Gene3D" id="6.10.340.10">
    <property type="match status" value="1"/>
</dbReference>
<keyword evidence="10" id="KW-0902">Two-component regulatory system</keyword>
<dbReference type="Pfam" id="PF02743">
    <property type="entry name" value="dCache_1"/>
    <property type="match status" value="1"/>
</dbReference>
<gene>
    <name evidence="15" type="ORF">D4A47_07535</name>
</gene>
<dbReference type="PRINTS" id="PR00344">
    <property type="entry name" value="BCTRLSENSOR"/>
</dbReference>
<dbReference type="GO" id="GO:0005886">
    <property type="term" value="C:plasma membrane"/>
    <property type="evidence" value="ECO:0007669"/>
    <property type="project" value="UniProtKB-SubCell"/>
</dbReference>
<reference evidence="15 16" key="1">
    <citation type="submission" date="2018-10" db="EMBL/GenBank/DDBJ databases">
        <title>Anaerotruncus faecis sp. nov., isolated from human feces.</title>
        <authorList>
            <person name="Wang Y.-J."/>
        </authorList>
    </citation>
    <scope>NUCLEOTIDE SEQUENCE [LARGE SCALE GENOMIC DNA]</scope>
    <source>
        <strain evidence="15 16">22A2-44</strain>
    </source>
</reference>
<keyword evidence="7 12" id="KW-0812">Transmembrane</keyword>
<protein>
    <recommendedName>
        <fullName evidence="3">histidine kinase</fullName>
        <ecNumber evidence="3">2.7.13.3</ecNumber>
    </recommendedName>
</protein>
<dbReference type="Pfam" id="PF06580">
    <property type="entry name" value="His_kinase"/>
    <property type="match status" value="1"/>
</dbReference>
<dbReference type="CDD" id="cd18773">
    <property type="entry name" value="PDC1_HK_sensor"/>
    <property type="match status" value="1"/>
</dbReference>
<dbReference type="Proteomes" id="UP000276301">
    <property type="component" value="Unassembled WGS sequence"/>
</dbReference>
<dbReference type="EC" id="2.7.13.3" evidence="3"/>
<keyword evidence="9 12" id="KW-1133">Transmembrane helix</keyword>
<evidence type="ECO:0000313" key="15">
    <source>
        <dbReference type="EMBL" id="RLL11033.1"/>
    </source>
</evidence>
<dbReference type="PROSITE" id="PS50885">
    <property type="entry name" value="HAMP"/>
    <property type="match status" value="1"/>
</dbReference>
<evidence type="ECO:0000256" key="9">
    <source>
        <dbReference type="ARBA" id="ARBA00022989"/>
    </source>
</evidence>
<evidence type="ECO:0000313" key="16">
    <source>
        <dbReference type="Proteomes" id="UP000276301"/>
    </source>
</evidence>
<evidence type="ECO:0000259" key="14">
    <source>
        <dbReference type="PROSITE" id="PS50885"/>
    </source>
</evidence>
<dbReference type="InterPro" id="IPR003594">
    <property type="entry name" value="HATPase_dom"/>
</dbReference>
<evidence type="ECO:0000256" key="5">
    <source>
        <dbReference type="ARBA" id="ARBA00022553"/>
    </source>
</evidence>
<keyword evidence="4" id="KW-1003">Cell membrane</keyword>
<comment type="caution">
    <text evidence="15">The sequence shown here is derived from an EMBL/GenBank/DDBJ whole genome shotgun (WGS) entry which is preliminary data.</text>
</comment>
<feature type="transmembrane region" description="Helical" evidence="12">
    <location>
        <begin position="313"/>
        <end position="332"/>
    </location>
</feature>
<evidence type="ECO:0000256" key="2">
    <source>
        <dbReference type="ARBA" id="ARBA00004651"/>
    </source>
</evidence>
<dbReference type="GO" id="GO:0000155">
    <property type="term" value="F:phosphorelay sensor kinase activity"/>
    <property type="evidence" value="ECO:0007669"/>
    <property type="project" value="InterPro"/>
</dbReference>
<dbReference type="SMART" id="SM00387">
    <property type="entry name" value="HATPase_c"/>
    <property type="match status" value="1"/>
</dbReference>
<evidence type="ECO:0000256" key="8">
    <source>
        <dbReference type="ARBA" id="ARBA00022777"/>
    </source>
</evidence>
<dbReference type="CDD" id="cd06225">
    <property type="entry name" value="HAMP"/>
    <property type="match status" value="1"/>
</dbReference>
<dbReference type="InterPro" id="IPR033479">
    <property type="entry name" value="dCache_1"/>
</dbReference>
<evidence type="ECO:0000256" key="4">
    <source>
        <dbReference type="ARBA" id="ARBA00022475"/>
    </source>
</evidence>
<dbReference type="PROSITE" id="PS50109">
    <property type="entry name" value="HIS_KIN"/>
    <property type="match status" value="1"/>
</dbReference>
<dbReference type="SMART" id="SM00304">
    <property type="entry name" value="HAMP"/>
    <property type="match status" value="1"/>
</dbReference>
<dbReference type="InterPro" id="IPR003660">
    <property type="entry name" value="HAMP_dom"/>
</dbReference>
<evidence type="ECO:0000256" key="11">
    <source>
        <dbReference type="ARBA" id="ARBA00023136"/>
    </source>
</evidence>
<dbReference type="Gene3D" id="3.30.565.10">
    <property type="entry name" value="Histidine kinase-like ATPase, C-terminal domain"/>
    <property type="match status" value="1"/>
</dbReference>
<evidence type="ECO:0000256" key="7">
    <source>
        <dbReference type="ARBA" id="ARBA00022692"/>
    </source>
</evidence>
<proteinExistence type="predicted"/>
<dbReference type="InterPro" id="IPR004358">
    <property type="entry name" value="Sig_transdc_His_kin-like_C"/>
</dbReference>
<dbReference type="InterPro" id="IPR050640">
    <property type="entry name" value="Bact_2-comp_sensor_kinase"/>
</dbReference>
<dbReference type="InterPro" id="IPR036890">
    <property type="entry name" value="HATPase_C_sf"/>
</dbReference>
<organism evidence="15 16">
    <name type="scientific">Anaerotruncus massiliensis</name>
    <name type="common">ex Liu et al. 2021</name>
    <dbReference type="NCBI Taxonomy" id="2321404"/>
    <lineage>
        <taxon>Bacteria</taxon>
        <taxon>Bacillati</taxon>
        <taxon>Bacillota</taxon>
        <taxon>Clostridia</taxon>
        <taxon>Eubacteriales</taxon>
        <taxon>Oscillospiraceae</taxon>
        <taxon>Anaerotruncus</taxon>
    </lineage>
</organism>
<dbReference type="EMBL" id="RCHT01000010">
    <property type="protein sequence ID" value="RLL11033.1"/>
    <property type="molecule type" value="Genomic_DNA"/>
</dbReference>
<dbReference type="SUPFAM" id="SSF55874">
    <property type="entry name" value="ATPase domain of HSP90 chaperone/DNA topoisomerase II/histidine kinase"/>
    <property type="match status" value="1"/>
</dbReference>
<dbReference type="AlphaFoldDB" id="A0A498CR53"/>
<dbReference type="PANTHER" id="PTHR34220:SF7">
    <property type="entry name" value="SENSOR HISTIDINE KINASE YPDA"/>
    <property type="match status" value="1"/>
</dbReference>
<dbReference type="InterPro" id="IPR010559">
    <property type="entry name" value="Sig_transdc_His_kin_internal"/>
</dbReference>
<dbReference type="Pfam" id="PF00672">
    <property type="entry name" value="HAMP"/>
    <property type="match status" value="1"/>
</dbReference>
<evidence type="ECO:0000256" key="3">
    <source>
        <dbReference type="ARBA" id="ARBA00012438"/>
    </source>
</evidence>
<dbReference type="PANTHER" id="PTHR34220">
    <property type="entry name" value="SENSOR HISTIDINE KINASE YPDA"/>
    <property type="match status" value="1"/>
</dbReference>
<accession>A0A498CR53</accession>
<dbReference type="Gene3D" id="3.30.450.20">
    <property type="entry name" value="PAS domain"/>
    <property type="match status" value="1"/>
</dbReference>